<dbReference type="KEGG" id="dmu:Desmu_0751"/>
<proteinExistence type="predicted"/>
<dbReference type="OrthoDB" id="33752at2157"/>
<keyword evidence="3" id="KW-1185">Reference proteome</keyword>
<dbReference type="EMBL" id="CP002363">
    <property type="protein sequence ID" value="ADV65056.1"/>
    <property type="molecule type" value="Genomic_DNA"/>
</dbReference>
<organism evidence="2 3">
    <name type="scientific">Desulfurococcus mucosus (strain ATCC 35584 / DSM 2162 / JCM 9187 / O7/1)</name>
    <dbReference type="NCBI Taxonomy" id="765177"/>
    <lineage>
        <taxon>Archaea</taxon>
        <taxon>Thermoproteota</taxon>
        <taxon>Thermoprotei</taxon>
        <taxon>Desulfurococcales</taxon>
        <taxon>Desulfurococcaceae</taxon>
        <taxon>Desulfurococcus</taxon>
    </lineage>
</organism>
<gene>
    <name evidence="2" type="ordered locus">Desmu_0751</name>
</gene>
<evidence type="ECO:0000313" key="3">
    <source>
        <dbReference type="Proteomes" id="UP000001068"/>
    </source>
</evidence>
<accession>E8R980</accession>
<dbReference type="GeneID" id="10153446"/>
<dbReference type="eggNOG" id="arCOG04261">
    <property type="taxonomic scope" value="Archaea"/>
</dbReference>
<dbReference type="Proteomes" id="UP000001068">
    <property type="component" value="Chromosome"/>
</dbReference>
<protein>
    <submittedName>
        <fullName evidence="2">Uncharacterized protein</fullName>
    </submittedName>
</protein>
<feature type="region of interest" description="Disordered" evidence="1">
    <location>
        <begin position="202"/>
        <end position="222"/>
    </location>
</feature>
<dbReference type="AlphaFoldDB" id="E8R980"/>
<dbReference type="HOGENOM" id="CLU_1253581_0_0_2"/>
<name>E8R980_DESM0</name>
<dbReference type="RefSeq" id="WP_013562278.1">
    <property type="nucleotide sequence ID" value="NC_014961.1"/>
</dbReference>
<evidence type="ECO:0000313" key="2">
    <source>
        <dbReference type="EMBL" id="ADV65056.1"/>
    </source>
</evidence>
<sequence length="222" mass="25602">MFPGDARTAIEDFLSRYGEKALVVLRIAYNIARDPNIDHRLGDFSYKHIVFKLYEAGVTYNPVNLLKVMEKNYGIIEKSYTSKNQTWWRFRDIDSVRDAIEAYTGSRGEEDPRLKLLAIKYRSMEPLKMLNTLHKLAVKDKLSEVDKEVFRGLVFNELEKVTSILQEMMRYEEAFSNEIRVLNEILGLAEAVARKLEKSRQGSTSSLRSLQAEGVPWGNDNS</sequence>
<reference evidence="3" key="1">
    <citation type="submission" date="2010-11" db="EMBL/GenBank/DDBJ databases">
        <title>The complete genome of Desulfurococcus mucosus DSM 2162.</title>
        <authorList>
            <consortium name="US DOE Joint Genome Institute (JGI-PGF)"/>
            <person name="Lucas S."/>
            <person name="Copeland A."/>
            <person name="Lapidus A."/>
            <person name="Bruce D."/>
            <person name="Goodwin L."/>
            <person name="Pitluck S."/>
            <person name="Kyrpides N."/>
            <person name="Mavromatis K."/>
            <person name="Pagani I."/>
            <person name="Ivanova N."/>
            <person name="Ovchinnikova G."/>
            <person name="Chertkov O."/>
            <person name="Held B."/>
            <person name="Brettin T."/>
            <person name="Detter J.C."/>
            <person name="Tapia R."/>
            <person name="Han C."/>
            <person name="Land M."/>
            <person name="Hauser L."/>
            <person name="Markowitz V."/>
            <person name="Cheng J.-F."/>
            <person name="Hugenholtz P."/>
            <person name="Woyke T."/>
            <person name="Wu D."/>
            <person name="Wirth R."/>
            <person name="Bilek Y."/>
            <person name="Hader T."/>
            <person name="Klenk H.-P."/>
            <person name="Eisen J.A."/>
        </authorList>
    </citation>
    <scope>NUCLEOTIDE SEQUENCE [LARGE SCALE GENOMIC DNA]</scope>
    <source>
        <strain evidence="3">ATCC 35584 / DSM 2162 / JCM 9187 / O7/1</strain>
    </source>
</reference>
<dbReference type="STRING" id="765177.Desmu_0751"/>
<evidence type="ECO:0000256" key="1">
    <source>
        <dbReference type="SAM" id="MobiDB-lite"/>
    </source>
</evidence>
<reference evidence="2 3" key="2">
    <citation type="journal article" date="2011" name="Stand. Genomic Sci.">
        <title>Complete genome sequence of Desulfurococcus mucosus type strain (O7/1).</title>
        <authorList>
            <person name="Wirth R."/>
            <person name="Chertkov O."/>
            <person name="Held B."/>
            <person name="Lapidus A."/>
            <person name="Nolan M."/>
            <person name="Lucas S."/>
            <person name="Hammon N."/>
            <person name="Deshpande S."/>
            <person name="Cheng J.F."/>
            <person name="Tapia R."/>
            <person name="Han C."/>
            <person name="Goodwin L."/>
            <person name="Pitluck S."/>
            <person name="Liolios K."/>
            <person name="Ioanna P."/>
            <person name="Ivanova N."/>
            <person name="Mavromatis K."/>
            <person name="Mikhailova N."/>
            <person name="Pati A."/>
            <person name="Chen A."/>
            <person name="Palaniappan K."/>
            <person name="Land M."/>
            <person name="Hauser L."/>
            <person name="Chang Y.J."/>
            <person name="Jeffries C.D."/>
            <person name="Bilek Y."/>
            <person name="Hader T."/>
            <person name="Rohde M."/>
            <person name="Spring S."/>
            <person name="Sikorski J."/>
            <person name="Goker M."/>
            <person name="Woyke T."/>
            <person name="Bristow J."/>
            <person name="Eisen J.A."/>
            <person name="Markowitz V."/>
            <person name="Hugenholtz P."/>
            <person name="Kyrpides N.C."/>
            <person name="Klenk H.P."/>
        </authorList>
    </citation>
    <scope>NUCLEOTIDE SEQUENCE [LARGE SCALE GENOMIC DNA]</scope>
    <source>
        <strain evidence="3">ATCC 35584 / DSM 2162 / JCM 9187 / O7/1</strain>
    </source>
</reference>